<proteinExistence type="inferred from homology"/>
<keyword evidence="4" id="KW-0804">Transcription</keyword>
<evidence type="ECO:0000256" key="3">
    <source>
        <dbReference type="ARBA" id="ARBA00023125"/>
    </source>
</evidence>
<keyword evidence="10" id="KW-1185">Reference proteome</keyword>
<dbReference type="Pfam" id="PF00126">
    <property type="entry name" value="HTH_1"/>
    <property type="match status" value="1"/>
</dbReference>
<protein>
    <recommendedName>
        <fullName evidence="6">HTH-type transcriptional regulator TtuA</fullName>
    </recommendedName>
    <alternativeName>
        <fullName evidence="7">Tartrate utilization transcriptional regulator</fullName>
    </alternativeName>
</protein>
<dbReference type="EMBL" id="PCDP01000065">
    <property type="protein sequence ID" value="PZM08858.1"/>
    <property type="molecule type" value="Genomic_DNA"/>
</dbReference>
<dbReference type="OrthoDB" id="9813056at2"/>
<dbReference type="RefSeq" id="WP_111163548.1">
    <property type="nucleotide sequence ID" value="NZ_PCDP01000065.1"/>
</dbReference>
<dbReference type="CDD" id="cd08474">
    <property type="entry name" value="PBP2_CrgA_like_5"/>
    <property type="match status" value="1"/>
</dbReference>
<accession>A0A2W4CC92</accession>
<dbReference type="PANTHER" id="PTHR30537:SF1">
    <property type="entry name" value="HTH-TYPE TRANSCRIPTIONAL REGULATOR PGRR"/>
    <property type="match status" value="1"/>
</dbReference>
<dbReference type="GO" id="GO:0043565">
    <property type="term" value="F:sequence-specific DNA binding"/>
    <property type="evidence" value="ECO:0007669"/>
    <property type="project" value="TreeGrafter"/>
</dbReference>
<sequence>MPLKRGELHELSIFLVIVQYRSFRKAADHLELTASALSHSMRALEARLGVRLLNRTSRSVAPTAAGKALAEKISAGLDLINSGLDELNGHHRGAAGSVRINVLRDAASLLLKPVLPVFLQRFPNIELEIAVDDHFVDVTAEGFDAGLRYGGTIPEDMIAVPLTPPLKWVAVASPEYLHRHGRPELPKDLHSHDCIRIRTGRGQIYKWEFERGDEWSEIDVPGALISGESDLALSAAIGGAGLSYCLEQLARPHLAAGRLEVVLSDWASFGPPLSIYYSSRRQLPFGVDALIQVIRELSPLG</sequence>
<organism evidence="9 10">
    <name type="scientific">Rhizobium tubonense</name>
    <dbReference type="NCBI Taxonomy" id="484088"/>
    <lineage>
        <taxon>Bacteria</taxon>
        <taxon>Pseudomonadati</taxon>
        <taxon>Pseudomonadota</taxon>
        <taxon>Alphaproteobacteria</taxon>
        <taxon>Hyphomicrobiales</taxon>
        <taxon>Rhizobiaceae</taxon>
        <taxon>Rhizobium/Agrobacterium group</taxon>
        <taxon>Rhizobium</taxon>
    </lineage>
</organism>
<evidence type="ECO:0000256" key="1">
    <source>
        <dbReference type="ARBA" id="ARBA00009437"/>
    </source>
</evidence>
<dbReference type="Pfam" id="PF03466">
    <property type="entry name" value="LysR_substrate"/>
    <property type="match status" value="1"/>
</dbReference>
<dbReference type="Gene3D" id="3.40.190.290">
    <property type="match status" value="1"/>
</dbReference>
<keyword evidence="3" id="KW-0238">DNA-binding</keyword>
<dbReference type="AlphaFoldDB" id="A0A2W4CC92"/>
<name>A0A2W4CC92_9HYPH</name>
<evidence type="ECO:0000256" key="2">
    <source>
        <dbReference type="ARBA" id="ARBA00023015"/>
    </source>
</evidence>
<dbReference type="InterPro" id="IPR000847">
    <property type="entry name" value="LysR_HTH_N"/>
</dbReference>
<comment type="similarity">
    <text evidence="1">Belongs to the LysR transcriptional regulatory family.</text>
</comment>
<dbReference type="InterPro" id="IPR036390">
    <property type="entry name" value="WH_DNA-bd_sf"/>
</dbReference>
<evidence type="ECO:0000256" key="4">
    <source>
        <dbReference type="ARBA" id="ARBA00023163"/>
    </source>
</evidence>
<reference evidence="9 10" key="1">
    <citation type="journal article" date="2018" name="Sci. Rep.">
        <title>Rhizobium tumorigenes sp. nov., a novel plant tumorigenic bacterium isolated from cane gall tumors on thornless blackberry.</title>
        <authorList>
            <person name="Kuzmanovi N."/>
            <person name="Smalla K."/>
            <person name="Gronow S."/>
            <person name="PuBawska J."/>
        </authorList>
    </citation>
    <scope>NUCLEOTIDE SEQUENCE [LARGE SCALE GENOMIC DNA]</scope>
    <source>
        <strain evidence="9 10">CCBAU 85046</strain>
    </source>
</reference>
<comment type="caution">
    <text evidence="9">The sequence shown here is derived from an EMBL/GenBank/DDBJ whole genome shotgun (WGS) entry which is preliminary data.</text>
</comment>
<evidence type="ECO:0000256" key="5">
    <source>
        <dbReference type="ARBA" id="ARBA00054626"/>
    </source>
</evidence>
<dbReference type="InterPro" id="IPR058163">
    <property type="entry name" value="LysR-type_TF_proteobact-type"/>
</dbReference>
<comment type="function">
    <text evidence="5">Transcriptional regulator of the ttuABCDE tartrate utilization operon.</text>
</comment>
<dbReference type="GO" id="GO:0003700">
    <property type="term" value="F:DNA-binding transcription factor activity"/>
    <property type="evidence" value="ECO:0007669"/>
    <property type="project" value="InterPro"/>
</dbReference>
<dbReference type="PANTHER" id="PTHR30537">
    <property type="entry name" value="HTH-TYPE TRANSCRIPTIONAL REGULATOR"/>
    <property type="match status" value="1"/>
</dbReference>
<dbReference type="SUPFAM" id="SSF53850">
    <property type="entry name" value="Periplasmic binding protein-like II"/>
    <property type="match status" value="1"/>
</dbReference>
<dbReference type="PROSITE" id="PS50931">
    <property type="entry name" value="HTH_LYSR"/>
    <property type="match status" value="1"/>
</dbReference>
<dbReference type="GO" id="GO:0006351">
    <property type="term" value="P:DNA-templated transcription"/>
    <property type="evidence" value="ECO:0007669"/>
    <property type="project" value="TreeGrafter"/>
</dbReference>
<evidence type="ECO:0000259" key="8">
    <source>
        <dbReference type="PROSITE" id="PS50931"/>
    </source>
</evidence>
<dbReference type="Proteomes" id="UP000248925">
    <property type="component" value="Unassembled WGS sequence"/>
</dbReference>
<dbReference type="Gene3D" id="1.10.10.10">
    <property type="entry name" value="Winged helix-like DNA-binding domain superfamily/Winged helix DNA-binding domain"/>
    <property type="match status" value="1"/>
</dbReference>
<evidence type="ECO:0000256" key="6">
    <source>
        <dbReference type="ARBA" id="ARBA00067332"/>
    </source>
</evidence>
<gene>
    <name evidence="9" type="ORF">CPY51_27835</name>
</gene>
<evidence type="ECO:0000256" key="7">
    <source>
        <dbReference type="ARBA" id="ARBA00083243"/>
    </source>
</evidence>
<evidence type="ECO:0000313" key="9">
    <source>
        <dbReference type="EMBL" id="PZM08858.1"/>
    </source>
</evidence>
<dbReference type="InterPro" id="IPR005119">
    <property type="entry name" value="LysR_subst-bd"/>
</dbReference>
<dbReference type="FunFam" id="1.10.10.10:FF:000001">
    <property type="entry name" value="LysR family transcriptional regulator"/>
    <property type="match status" value="1"/>
</dbReference>
<keyword evidence="2" id="KW-0805">Transcription regulation</keyword>
<dbReference type="InterPro" id="IPR036388">
    <property type="entry name" value="WH-like_DNA-bd_sf"/>
</dbReference>
<feature type="domain" description="HTH lysR-type" evidence="8">
    <location>
        <begin position="7"/>
        <end position="63"/>
    </location>
</feature>
<dbReference type="SUPFAM" id="SSF46785">
    <property type="entry name" value="Winged helix' DNA-binding domain"/>
    <property type="match status" value="1"/>
</dbReference>
<evidence type="ECO:0000313" key="10">
    <source>
        <dbReference type="Proteomes" id="UP000248925"/>
    </source>
</evidence>